<dbReference type="InterPro" id="IPR050769">
    <property type="entry name" value="NAT_camello-type"/>
</dbReference>
<evidence type="ECO:0000259" key="2">
    <source>
        <dbReference type="PROSITE" id="PS51186"/>
    </source>
</evidence>
<protein>
    <submittedName>
        <fullName evidence="3">GNAT family N-acetyltransferase</fullName>
    </submittedName>
</protein>
<dbReference type="InterPro" id="IPR016181">
    <property type="entry name" value="Acyl_CoA_acyltransferase"/>
</dbReference>
<dbReference type="PANTHER" id="PTHR13947">
    <property type="entry name" value="GNAT FAMILY N-ACETYLTRANSFERASE"/>
    <property type="match status" value="1"/>
</dbReference>
<dbReference type="GO" id="GO:0008080">
    <property type="term" value="F:N-acetyltransferase activity"/>
    <property type="evidence" value="ECO:0007669"/>
    <property type="project" value="InterPro"/>
</dbReference>
<dbReference type="CDD" id="cd04301">
    <property type="entry name" value="NAT_SF"/>
    <property type="match status" value="1"/>
</dbReference>
<sequence length="172" mass="19619">MQTPGELSITVRSYRASDRQACQRLFLEGLIGGRIAEGDAGSDIDAIDAHYMADEGSRFWVAEVPDAAGVPLVVGMVGVLTHQEGTAEIRRLRVDEQFRRRGIGTALMEQAVRFCQENNYLRIILDTYMDRDPAIKLFEKFQFRHGRTRKTEAKDLLYFYLDLYGRRVPEGE</sequence>
<dbReference type="PANTHER" id="PTHR13947:SF37">
    <property type="entry name" value="LD18367P"/>
    <property type="match status" value="1"/>
</dbReference>
<proteinExistence type="predicted"/>
<gene>
    <name evidence="3" type="ORF">IPV69_08705</name>
</gene>
<evidence type="ECO:0000313" key="3">
    <source>
        <dbReference type="EMBL" id="QOV91417.1"/>
    </source>
</evidence>
<organism evidence="3 4">
    <name type="scientific">Humisphaera borealis</name>
    <dbReference type="NCBI Taxonomy" id="2807512"/>
    <lineage>
        <taxon>Bacteria</taxon>
        <taxon>Pseudomonadati</taxon>
        <taxon>Planctomycetota</taxon>
        <taxon>Phycisphaerae</taxon>
        <taxon>Tepidisphaerales</taxon>
        <taxon>Tepidisphaeraceae</taxon>
        <taxon>Humisphaera</taxon>
    </lineage>
</organism>
<dbReference type="Gene3D" id="3.40.630.30">
    <property type="match status" value="1"/>
</dbReference>
<dbReference type="SUPFAM" id="SSF55729">
    <property type="entry name" value="Acyl-CoA N-acyltransferases (Nat)"/>
    <property type="match status" value="1"/>
</dbReference>
<evidence type="ECO:0000313" key="4">
    <source>
        <dbReference type="Proteomes" id="UP000593765"/>
    </source>
</evidence>
<dbReference type="KEGG" id="hbs:IPV69_08705"/>
<dbReference type="InterPro" id="IPR000182">
    <property type="entry name" value="GNAT_dom"/>
</dbReference>
<dbReference type="Pfam" id="PF00583">
    <property type="entry name" value="Acetyltransf_1"/>
    <property type="match status" value="1"/>
</dbReference>
<keyword evidence="4" id="KW-1185">Reference proteome</keyword>
<dbReference type="RefSeq" id="WP_206294689.1">
    <property type="nucleotide sequence ID" value="NZ_CP063458.1"/>
</dbReference>
<name>A0A7M2X0Z9_9BACT</name>
<keyword evidence="1" id="KW-0808">Transferase</keyword>
<dbReference type="EMBL" id="CP063458">
    <property type="protein sequence ID" value="QOV91417.1"/>
    <property type="molecule type" value="Genomic_DNA"/>
</dbReference>
<evidence type="ECO:0000256" key="1">
    <source>
        <dbReference type="ARBA" id="ARBA00022679"/>
    </source>
</evidence>
<feature type="domain" description="N-acetyltransferase" evidence="2">
    <location>
        <begin position="9"/>
        <end position="166"/>
    </location>
</feature>
<dbReference type="PROSITE" id="PS51186">
    <property type="entry name" value="GNAT"/>
    <property type="match status" value="1"/>
</dbReference>
<dbReference type="Proteomes" id="UP000593765">
    <property type="component" value="Chromosome"/>
</dbReference>
<reference evidence="3 4" key="1">
    <citation type="submission" date="2020-10" db="EMBL/GenBank/DDBJ databases">
        <title>Wide distribution of Phycisphaera-like planctomycetes from WD2101 soil group in peatlands and genome analysis of the first cultivated representative.</title>
        <authorList>
            <person name="Dedysh S.N."/>
            <person name="Beletsky A.V."/>
            <person name="Ivanova A."/>
            <person name="Kulichevskaya I.S."/>
            <person name="Suzina N.E."/>
            <person name="Philippov D.A."/>
            <person name="Rakitin A.L."/>
            <person name="Mardanov A.V."/>
            <person name="Ravin N.V."/>
        </authorList>
    </citation>
    <scope>NUCLEOTIDE SEQUENCE [LARGE SCALE GENOMIC DNA]</scope>
    <source>
        <strain evidence="3 4">M1803</strain>
    </source>
</reference>
<dbReference type="AlphaFoldDB" id="A0A7M2X0Z9"/>
<accession>A0A7M2X0Z9</accession>